<dbReference type="AlphaFoldDB" id="A0A0K1ES50"/>
<protein>
    <submittedName>
        <fullName evidence="7">Uncharacterized protein</fullName>
    </submittedName>
</protein>
<dbReference type="InterPro" id="IPR054030">
    <property type="entry name" value="Gp5_Vgr_C"/>
</dbReference>
<dbReference type="InterPro" id="IPR006531">
    <property type="entry name" value="Gp5/Vgr_OB"/>
</dbReference>
<dbReference type="GO" id="GO:0005576">
    <property type="term" value="C:extracellular region"/>
    <property type="evidence" value="ECO:0007669"/>
    <property type="project" value="UniProtKB-SubCell"/>
</dbReference>
<dbReference type="Gene3D" id="4.10.220.110">
    <property type="match status" value="1"/>
</dbReference>
<evidence type="ECO:0000256" key="2">
    <source>
        <dbReference type="ARBA" id="ARBA00005558"/>
    </source>
</evidence>
<dbReference type="PATRIC" id="fig|52.7.peg.8485"/>
<organism evidence="7 8">
    <name type="scientific">Chondromyces crocatus</name>
    <dbReference type="NCBI Taxonomy" id="52"/>
    <lineage>
        <taxon>Bacteria</taxon>
        <taxon>Pseudomonadati</taxon>
        <taxon>Myxococcota</taxon>
        <taxon>Polyangia</taxon>
        <taxon>Polyangiales</taxon>
        <taxon>Polyangiaceae</taxon>
        <taxon>Chondromyces</taxon>
    </lineage>
</organism>
<comment type="subcellular location">
    <subcellularLocation>
        <location evidence="1">Secreted</location>
    </subcellularLocation>
</comment>
<dbReference type="PANTHER" id="PTHR32305:SF15">
    <property type="entry name" value="PROTEIN RHSA-RELATED"/>
    <property type="match status" value="1"/>
</dbReference>
<comment type="similarity">
    <text evidence="2">Belongs to the VgrG protein family.</text>
</comment>
<evidence type="ECO:0000313" key="7">
    <source>
        <dbReference type="EMBL" id="AKT43482.1"/>
    </source>
</evidence>
<dbReference type="Gene3D" id="2.40.50.230">
    <property type="entry name" value="Gp5 N-terminal domain"/>
    <property type="match status" value="1"/>
</dbReference>
<evidence type="ECO:0000259" key="5">
    <source>
        <dbReference type="Pfam" id="PF04717"/>
    </source>
</evidence>
<reference evidence="7 8" key="1">
    <citation type="submission" date="2015-07" db="EMBL/GenBank/DDBJ databases">
        <title>Genome analysis of myxobacterium Chondromyces crocatus Cm c5 reveals a high potential for natural compound synthesis and the genetic basis for the loss of fruiting body formation.</title>
        <authorList>
            <person name="Zaburannyi N."/>
            <person name="Bunk B."/>
            <person name="Maier J."/>
            <person name="Overmann J."/>
            <person name="Mueller R."/>
        </authorList>
    </citation>
    <scope>NUCLEOTIDE SEQUENCE [LARGE SCALE GENOMIC DNA]</scope>
    <source>
        <strain evidence="7 8">Cm c5</strain>
    </source>
</reference>
<accession>A0A0K1ES50</accession>
<dbReference type="KEGG" id="ccro:CMC5_077140"/>
<dbReference type="STRING" id="52.CMC5_077140"/>
<evidence type="ECO:0000256" key="1">
    <source>
        <dbReference type="ARBA" id="ARBA00004613"/>
    </source>
</evidence>
<dbReference type="Pfam" id="PF04717">
    <property type="entry name" value="Phage_base_V"/>
    <property type="match status" value="1"/>
</dbReference>
<dbReference type="Pfam" id="PF22178">
    <property type="entry name" value="Gp5_trimer_C"/>
    <property type="match status" value="1"/>
</dbReference>
<feature type="domain" description="Gp5/Type VI secretion system Vgr C-terminal trimerisation" evidence="6">
    <location>
        <begin position="488"/>
        <end position="583"/>
    </location>
</feature>
<dbReference type="InterPro" id="IPR017847">
    <property type="entry name" value="T6SS_RhsGE_Vgr_subset"/>
</dbReference>
<dbReference type="Gene3D" id="2.30.110.50">
    <property type="match status" value="1"/>
</dbReference>
<dbReference type="NCBIfam" id="TIGR01646">
    <property type="entry name" value="vgr_GE"/>
    <property type="match status" value="1"/>
</dbReference>
<gene>
    <name evidence="7" type="ORF">CMC5_077140</name>
</gene>
<dbReference type="InterPro" id="IPR037026">
    <property type="entry name" value="Vgr_OB-fold_dom_sf"/>
</dbReference>
<dbReference type="SUPFAM" id="SSF69279">
    <property type="entry name" value="Phage tail proteins"/>
    <property type="match status" value="2"/>
</dbReference>
<evidence type="ECO:0000256" key="4">
    <source>
        <dbReference type="SAM" id="MobiDB-lite"/>
    </source>
</evidence>
<evidence type="ECO:0000256" key="3">
    <source>
        <dbReference type="ARBA" id="ARBA00022525"/>
    </source>
</evidence>
<evidence type="ECO:0000313" key="8">
    <source>
        <dbReference type="Proteomes" id="UP000067626"/>
    </source>
</evidence>
<name>A0A0K1ES50_CHOCO</name>
<dbReference type="Gene3D" id="3.55.50.10">
    <property type="entry name" value="Baseplate protein-like domains"/>
    <property type="match status" value="1"/>
</dbReference>
<feature type="region of interest" description="Disordered" evidence="4">
    <location>
        <begin position="911"/>
        <end position="939"/>
    </location>
</feature>
<dbReference type="SUPFAM" id="SSF69349">
    <property type="entry name" value="Phage fibre proteins"/>
    <property type="match status" value="1"/>
</dbReference>
<feature type="compositionally biased region" description="Pro residues" evidence="4">
    <location>
        <begin position="917"/>
        <end position="930"/>
    </location>
</feature>
<dbReference type="PANTHER" id="PTHR32305">
    <property type="match status" value="1"/>
</dbReference>
<keyword evidence="8" id="KW-1185">Reference proteome</keyword>
<evidence type="ECO:0000259" key="6">
    <source>
        <dbReference type="Pfam" id="PF22178"/>
    </source>
</evidence>
<dbReference type="SUPFAM" id="SSF69255">
    <property type="entry name" value="gp5 N-terminal domain-like"/>
    <property type="match status" value="1"/>
</dbReference>
<proteinExistence type="inferred from homology"/>
<dbReference type="InterPro" id="IPR006533">
    <property type="entry name" value="T6SS_Vgr_RhsGE"/>
</dbReference>
<dbReference type="RefSeq" id="WP_063796422.1">
    <property type="nucleotide sequence ID" value="NZ_CP012159.1"/>
</dbReference>
<dbReference type="Proteomes" id="UP000067626">
    <property type="component" value="Chromosome"/>
</dbReference>
<sequence>MSFLELSFECGESSLSVIRFSIHQAVSTPYAVSVWARSENPDVALDAIVGQPASLRLTAGYAGVAGGGSRAWNGVCSYIEQTHGERRENKVLSTYYLRILPTLWILEQQRDHRIFQHMSIPDIVDKLLDEWAVPRKWHIDRGKYPKLEFKVLYGESHFAFVSRLLEEAGIAYTFPDDDSGSGALFLSDALHQGKRRPGDPVPYAEDPNEAAEREFVSRVQLVREVRPGAYTIRDYDFRKPSYELFGEAPRAGAPESSYEQYHYLPGGFFVEGAAGGNTPVADDKGVARHEQPHGKDRATRALESARADRGGVAFQSNLNDLEPGVIFRVEHHPHPDLGRELLVTDMVLEGTAEGEWEVLGHAVFADVPFRPPLITPRPLVLGVQTVTVVGPKGVDKLDEEIHVDEFGRVRVQFPWDRYGSDDDNSSCWIRVNEGWGGKGYGWLNLPRVGQEVMVTFIEGDPDRPVVVGRLYNATHPVPYKLPDYKTVSTWKSDSAPSSNGFNEIKFDDEKGDELVYMQAEKNKRKLVKNDEILTVGHDRDKLVIANEIETVDGNRLQVTREERHAMIGSVHHTLIKGNKRQLIRLDEFELNEKNRWLLVEKDQDVVVRGARRERDEWDLAVHVKGNRREQVGQTRSLMVYQKYQIKVAKTFAREAGKELHALSPVVTNEAPDVTVKGPGGFLRIDGAGVVISGRKVDINVSGSAGHGHGSHPKEPALAVEAKSKTGVIRELDKLKAHGVSDALKKQFEIKDKVAAPDNVRMLELFKLAVSGDVTTPPGGTVLWSGGGGLAGLVAGQYAAQKTNGGSPAARLEMTPGGDTLANTAGKDPWALSNPAWKTISRRLAQQAKGEVNVVVSRVPVSETAILREEVKVLAANPEVTGINVLLMKSDPNGPYTDEKGATYDLVPVPMSAVLGTAPPPAPPPPPPSVPPVQTSQEGA</sequence>
<feature type="domain" description="Gp5/Type VI secretion system Vgr protein OB-fold" evidence="5">
    <location>
        <begin position="404"/>
        <end position="471"/>
    </location>
</feature>
<dbReference type="Pfam" id="PF05954">
    <property type="entry name" value="Phage_GPD"/>
    <property type="match status" value="1"/>
</dbReference>
<dbReference type="EMBL" id="CP012159">
    <property type="protein sequence ID" value="AKT43482.1"/>
    <property type="molecule type" value="Genomic_DNA"/>
</dbReference>
<dbReference type="OrthoDB" id="5478035at2"/>
<keyword evidence="3" id="KW-0964">Secreted</keyword>
<dbReference type="InterPro" id="IPR050708">
    <property type="entry name" value="T6SS_VgrG/RHS"/>
</dbReference>
<dbReference type="NCBIfam" id="TIGR03361">
    <property type="entry name" value="VI_Rhs_Vgr"/>
    <property type="match status" value="1"/>
</dbReference>